<comment type="caution">
    <text evidence="13">The sequence shown here is derived from an EMBL/GenBank/DDBJ whole genome shotgun (WGS) entry which is preliminary data.</text>
</comment>
<feature type="compositionally biased region" description="Low complexity" evidence="11">
    <location>
        <begin position="166"/>
        <end position="211"/>
    </location>
</feature>
<feature type="region of interest" description="Disordered" evidence="11">
    <location>
        <begin position="166"/>
        <end position="225"/>
    </location>
</feature>
<evidence type="ECO:0000256" key="12">
    <source>
        <dbReference type="SAM" id="Phobius"/>
    </source>
</evidence>
<keyword evidence="5" id="KW-0999">Mitochondrion inner membrane</keyword>
<dbReference type="Pfam" id="PF02466">
    <property type="entry name" value="Tim17"/>
    <property type="match status" value="1"/>
</dbReference>
<evidence type="ECO:0000256" key="8">
    <source>
        <dbReference type="ARBA" id="ARBA00023010"/>
    </source>
</evidence>
<keyword evidence="4 12" id="KW-0812">Transmembrane</keyword>
<evidence type="ECO:0000256" key="3">
    <source>
        <dbReference type="ARBA" id="ARBA00022448"/>
    </source>
</evidence>
<dbReference type="PANTHER" id="PTHR10485">
    <property type="entry name" value="MITOCHONDRIAL IMPORT INNER MEMBRANE TRANSLOCASE SUBUNIT TIM-17"/>
    <property type="match status" value="1"/>
</dbReference>
<reference evidence="13" key="1">
    <citation type="submission" date="2020-05" db="EMBL/GenBank/DDBJ databases">
        <title>Phylogenomic resolution of chytrid fungi.</title>
        <authorList>
            <person name="Stajich J.E."/>
            <person name="Amses K."/>
            <person name="Simmons R."/>
            <person name="Seto K."/>
            <person name="Myers J."/>
            <person name="Bonds A."/>
            <person name="Quandt C.A."/>
            <person name="Barry K."/>
            <person name="Liu P."/>
            <person name="Grigoriev I."/>
            <person name="Longcore J.E."/>
            <person name="James T.Y."/>
        </authorList>
    </citation>
    <scope>NUCLEOTIDE SEQUENCE</scope>
    <source>
        <strain evidence="13">JEL0379</strain>
    </source>
</reference>
<keyword evidence="3" id="KW-0813">Transport</keyword>
<evidence type="ECO:0000256" key="5">
    <source>
        <dbReference type="ARBA" id="ARBA00022792"/>
    </source>
</evidence>
<feature type="transmembrane region" description="Helical" evidence="12">
    <location>
        <begin position="112"/>
        <end position="134"/>
    </location>
</feature>
<evidence type="ECO:0000256" key="9">
    <source>
        <dbReference type="ARBA" id="ARBA00023128"/>
    </source>
</evidence>
<evidence type="ECO:0000256" key="7">
    <source>
        <dbReference type="ARBA" id="ARBA00022989"/>
    </source>
</evidence>
<dbReference type="Proteomes" id="UP001212152">
    <property type="component" value="Unassembled WGS sequence"/>
</dbReference>
<evidence type="ECO:0000313" key="14">
    <source>
        <dbReference type="Proteomes" id="UP001212152"/>
    </source>
</evidence>
<organism evidence="13 14">
    <name type="scientific">Geranomyces variabilis</name>
    <dbReference type="NCBI Taxonomy" id="109894"/>
    <lineage>
        <taxon>Eukaryota</taxon>
        <taxon>Fungi</taxon>
        <taxon>Fungi incertae sedis</taxon>
        <taxon>Chytridiomycota</taxon>
        <taxon>Chytridiomycota incertae sedis</taxon>
        <taxon>Chytridiomycetes</taxon>
        <taxon>Spizellomycetales</taxon>
        <taxon>Powellomycetaceae</taxon>
        <taxon>Geranomyces</taxon>
    </lineage>
</organism>
<evidence type="ECO:0000256" key="1">
    <source>
        <dbReference type="ARBA" id="ARBA00004448"/>
    </source>
</evidence>
<evidence type="ECO:0000256" key="11">
    <source>
        <dbReference type="SAM" id="MobiDB-lite"/>
    </source>
</evidence>
<keyword evidence="14" id="KW-1185">Reference proteome</keyword>
<evidence type="ECO:0000256" key="10">
    <source>
        <dbReference type="ARBA" id="ARBA00023136"/>
    </source>
</evidence>
<name>A0AAD5TK07_9FUNG</name>
<evidence type="ECO:0000256" key="6">
    <source>
        <dbReference type="ARBA" id="ARBA00022927"/>
    </source>
</evidence>
<evidence type="ECO:0000256" key="2">
    <source>
        <dbReference type="ARBA" id="ARBA00008444"/>
    </source>
</evidence>
<dbReference type="AlphaFoldDB" id="A0AAD5TK07"/>
<comment type="subcellular location">
    <subcellularLocation>
        <location evidence="1">Mitochondrion inner membrane</location>
        <topology evidence="1">Multi-pass membrane protein</topology>
    </subcellularLocation>
</comment>
<dbReference type="GO" id="GO:0030150">
    <property type="term" value="P:protein import into mitochondrial matrix"/>
    <property type="evidence" value="ECO:0007669"/>
    <property type="project" value="TreeGrafter"/>
</dbReference>
<dbReference type="GO" id="GO:0005744">
    <property type="term" value="C:TIM23 mitochondrial import inner membrane translocase complex"/>
    <property type="evidence" value="ECO:0007669"/>
    <property type="project" value="TreeGrafter"/>
</dbReference>
<keyword evidence="7 12" id="KW-1133">Transmembrane helix</keyword>
<gene>
    <name evidence="13" type="primary">TIMM17A</name>
    <name evidence="13" type="ORF">HDU87_003181</name>
</gene>
<protein>
    <submittedName>
        <fullName evidence="13">Mitochondrial import inner membrane translocase subunit Tim17-A</fullName>
    </submittedName>
</protein>
<dbReference type="PANTHER" id="PTHR10485:SF0">
    <property type="entry name" value="AT05822P-RELATED"/>
    <property type="match status" value="1"/>
</dbReference>
<evidence type="ECO:0000313" key="13">
    <source>
        <dbReference type="EMBL" id="KAJ3178914.1"/>
    </source>
</evidence>
<proteinExistence type="inferred from homology"/>
<accession>A0AAD5TK07</accession>
<comment type="similarity">
    <text evidence="2">Belongs to the Tim17/Tim22/Tim23 family.</text>
</comment>
<keyword evidence="9" id="KW-0496">Mitochondrion</keyword>
<dbReference type="GO" id="GO:0008320">
    <property type="term" value="F:protein transmembrane transporter activity"/>
    <property type="evidence" value="ECO:0007669"/>
    <property type="project" value="TreeGrafter"/>
</dbReference>
<evidence type="ECO:0000256" key="4">
    <source>
        <dbReference type="ARBA" id="ARBA00022692"/>
    </source>
</evidence>
<keyword evidence="6" id="KW-0653">Protein transport</keyword>
<keyword evidence="8" id="KW-0811">Translocation</keyword>
<dbReference type="EMBL" id="JADGJQ010000023">
    <property type="protein sequence ID" value="KAJ3178914.1"/>
    <property type="molecule type" value="Genomic_DNA"/>
</dbReference>
<sequence>MTKGADHSRDPCPYSIVNDIGVGFCMGAMGGSVWHGFKGYRNSPRGERFSGSLSAIKARAPVLGGNFAVWSGLFNAGDCMIASVRGKEDAWNPIMAGAATGAILAARSGPKVMAISAVFGGAILAAMEGVSAMITRMSADSYTPQAPALPADFQPATAQEQLAALGTAAPAGGSSSSQAGSFPSEAQQQQAFQHQTPDAYPAQHQQQQQAPAPAPIKRGLFGLSG</sequence>
<keyword evidence="10 12" id="KW-0472">Membrane</keyword>